<accession>A0A8H5GE88</accession>
<sequence length="152" mass="15888">MMSLLMISPTPKTLIKQSILGQLYPFFLRYPVFVLSTFNIVAAAGSFCSDAVYPIKCRVTQVPPSLISRPSPGTVQSYGGYAVTSFNPPPVASASAAYFGQEPLFGASAFPSGVGLLGKGHTDSNSNSTIGYGELRADTGKSSAGGRGVREL</sequence>
<comment type="caution">
    <text evidence="2">The sequence shown here is derived from an EMBL/GenBank/DDBJ whole genome shotgun (WGS) entry which is preliminary data.</text>
</comment>
<organism evidence="2 3">
    <name type="scientific">Leucocoprinus leucothites</name>
    <dbReference type="NCBI Taxonomy" id="201217"/>
    <lineage>
        <taxon>Eukaryota</taxon>
        <taxon>Fungi</taxon>
        <taxon>Dikarya</taxon>
        <taxon>Basidiomycota</taxon>
        <taxon>Agaricomycotina</taxon>
        <taxon>Agaricomycetes</taxon>
        <taxon>Agaricomycetidae</taxon>
        <taxon>Agaricales</taxon>
        <taxon>Agaricineae</taxon>
        <taxon>Agaricaceae</taxon>
        <taxon>Leucocoprinus</taxon>
    </lineage>
</organism>
<gene>
    <name evidence="2" type="ORF">D9756_000039</name>
</gene>
<protein>
    <submittedName>
        <fullName evidence="2">Uncharacterized protein</fullName>
    </submittedName>
</protein>
<feature type="compositionally biased region" description="Gly residues" evidence="1">
    <location>
        <begin position="143"/>
        <end position="152"/>
    </location>
</feature>
<name>A0A8H5GE88_9AGAR</name>
<dbReference type="EMBL" id="JAACJO010000001">
    <property type="protein sequence ID" value="KAF5363424.1"/>
    <property type="molecule type" value="Genomic_DNA"/>
</dbReference>
<proteinExistence type="predicted"/>
<dbReference type="AlphaFoldDB" id="A0A8H5GE88"/>
<keyword evidence="3" id="KW-1185">Reference proteome</keyword>
<evidence type="ECO:0000313" key="2">
    <source>
        <dbReference type="EMBL" id="KAF5363424.1"/>
    </source>
</evidence>
<evidence type="ECO:0000256" key="1">
    <source>
        <dbReference type="SAM" id="MobiDB-lite"/>
    </source>
</evidence>
<reference evidence="2 3" key="1">
    <citation type="journal article" date="2020" name="ISME J.">
        <title>Uncovering the hidden diversity of litter-decomposition mechanisms in mushroom-forming fungi.</title>
        <authorList>
            <person name="Floudas D."/>
            <person name="Bentzer J."/>
            <person name="Ahren D."/>
            <person name="Johansson T."/>
            <person name="Persson P."/>
            <person name="Tunlid A."/>
        </authorList>
    </citation>
    <scope>NUCLEOTIDE SEQUENCE [LARGE SCALE GENOMIC DNA]</scope>
    <source>
        <strain evidence="2 3">CBS 146.42</strain>
    </source>
</reference>
<dbReference type="Proteomes" id="UP000559027">
    <property type="component" value="Unassembled WGS sequence"/>
</dbReference>
<evidence type="ECO:0000313" key="3">
    <source>
        <dbReference type="Proteomes" id="UP000559027"/>
    </source>
</evidence>
<feature type="region of interest" description="Disordered" evidence="1">
    <location>
        <begin position="128"/>
        <end position="152"/>
    </location>
</feature>